<name>A0ABW3D8I3_9BACL</name>
<proteinExistence type="inferred from homology"/>
<feature type="domain" description="Ketoreductase" evidence="2">
    <location>
        <begin position="7"/>
        <end position="186"/>
    </location>
</feature>
<dbReference type="InterPro" id="IPR036291">
    <property type="entry name" value="NAD(P)-bd_dom_sf"/>
</dbReference>
<keyword evidence="4" id="KW-1185">Reference proteome</keyword>
<dbReference type="SMART" id="SM00822">
    <property type="entry name" value="PKS_KR"/>
    <property type="match status" value="1"/>
</dbReference>
<dbReference type="InterPro" id="IPR002347">
    <property type="entry name" value="SDR_fam"/>
</dbReference>
<keyword evidence="3" id="KW-0560">Oxidoreductase</keyword>
<dbReference type="InterPro" id="IPR050259">
    <property type="entry name" value="SDR"/>
</dbReference>
<dbReference type="PRINTS" id="PR00080">
    <property type="entry name" value="SDRFAMILY"/>
</dbReference>
<dbReference type="RefSeq" id="WP_144941629.1">
    <property type="nucleotide sequence ID" value="NZ_JBHTIU010000028.1"/>
</dbReference>
<dbReference type="EC" id="1.-.-.-" evidence="3"/>
<gene>
    <name evidence="3" type="primary">ucpA</name>
    <name evidence="3" type="ORF">ACFQ03_09015</name>
</gene>
<dbReference type="GO" id="GO:0016491">
    <property type="term" value="F:oxidoreductase activity"/>
    <property type="evidence" value="ECO:0007669"/>
    <property type="project" value="UniProtKB-KW"/>
</dbReference>
<organism evidence="3 4">
    <name type="scientific">Paenibacillus residui</name>
    <dbReference type="NCBI Taxonomy" id="629724"/>
    <lineage>
        <taxon>Bacteria</taxon>
        <taxon>Bacillati</taxon>
        <taxon>Bacillota</taxon>
        <taxon>Bacilli</taxon>
        <taxon>Bacillales</taxon>
        <taxon>Paenibacillaceae</taxon>
        <taxon>Paenibacillus</taxon>
    </lineage>
</organism>
<dbReference type="InterPro" id="IPR020904">
    <property type="entry name" value="Sc_DH/Rdtase_CS"/>
</dbReference>
<dbReference type="PANTHER" id="PTHR42879">
    <property type="entry name" value="3-OXOACYL-(ACYL-CARRIER-PROTEIN) REDUCTASE"/>
    <property type="match status" value="1"/>
</dbReference>
<dbReference type="NCBIfam" id="NF006080">
    <property type="entry name" value="PRK08226.1"/>
    <property type="match status" value="1"/>
</dbReference>
<evidence type="ECO:0000313" key="4">
    <source>
        <dbReference type="Proteomes" id="UP001597120"/>
    </source>
</evidence>
<dbReference type="NCBIfam" id="NF005559">
    <property type="entry name" value="PRK07231.1"/>
    <property type="match status" value="1"/>
</dbReference>
<sequence length="263" mass="27698">MKKLDGKIAIVTGSAMGIGKGIATVLAKHGAHVILYDLNDKVFETAQAIEAAGGRASAYQLDITDREAVSRTTDDVAAKYGAVHILVNNAGVIKLAQFTEMSDDVRDFHFRVNINGVWNVTRAVLPYMKENKYGKIVNMSSVTGYMVADPGEVAYATSKSAIIGFTRSLAAEVAEHGITVNAICPGYIHTPMAEQIGSESNPEDPGSVIQGIANAIPLKRLGKPEEVGELAAFLASDESSYITGTQVVIDGGSTLPETASVGV</sequence>
<dbReference type="InterPro" id="IPR057326">
    <property type="entry name" value="KR_dom"/>
</dbReference>
<dbReference type="PANTHER" id="PTHR42879:SF2">
    <property type="entry name" value="3-OXOACYL-[ACYL-CARRIER-PROTEIN] REDUCTASE FABG"/>
    <property type="match status" value="1"/>
</dbReference>
<dbReference type="Proteomes" id="UP001597120">
    <property type="component" value="Unassembled WGS sequence"/>
</dbReference>
<accession>A0ABW3D8I3</accession>
<dbReference type="Gene3D" id="3.40.50.720">
    <property type="entry name" value="NAD(P)-binding Rossmann-like Domain"/>
    <property type="match status" value="1"/>
</dbReference>
<reference evidence="4" key="1">
    <citation type="journal article" date="2019" name="Int. J. Syst. Evol. Microbiol.">
        <title>The Global Catalogue of Microorganisms (GCM) 10K type strain sequencing project: providing services to taxonomists for standard genome sequencing and annotation.</title>
        <authorList>
            <consortium name="The Broad Institute Genomics Platform"/>
            <consortium name="The Broad Institute Genome Sequencing Center for Infectious Disease"/>
            <person name="Wu L."/>
            <person name="Ma J."/>
        </authorList>
    </citation>
    <scope>NUCLEOTIDE SEQUENCE [LARGE SCALE GENOMIC DNA]</scope>
    <source>
        <strain evidence="4">CCUG 57263</strain>
    </source>
</reference>
<evidence type="ECO:0000256" key="1">
    <source>
        <dbReference type="ARBA" id="ARBA00006484"/>
    </source>
</evidence>
<dbReference type="PROSITE" id="PS00061">
    <property type="entry name" value="ADH_SHORT"/>
    <property type="match status" value="1"/>
</dbReference>
<dbReference type="Pfam" id="PF13561">
    <property type="entry name" value="adh_short_C2"/>
    <property type="match status" value="1"/>
</dbReference>
<evidence type="ECO:0000313" key="3">
    <source>
        <dbReference type="EMBL" id="MFD0869291.1"/>
    </source>
</evidence>
<protein>
    <submittedName>
        <fullName evidence="3">SDR family oxidoreductase UcpA</fullName>
        <ecNumber evidence="3">1.-.-.-</ecNumber>
    </submittedName>
</protein>
<dbReference type="EMBL" id="JBHTIU010000028">
    <property type="protein sequence ID" value="MFD0869291.1"/>
    <property type="molecule type" value="Genomic_DNA"/>
</dbReference>
<dbReference type="NCBIfam" id="NF009466">
    <property type="entry name" value="PRK12826.1-2"/>
    <property type="match status" value="1"/>
</dbReference>
<comment type="similarity">
    <text evidence="1">Belongs to the short-chain dehydrogenases/reductases (SDR) family.</text>
</comment>
<dbReference type="SUPFAM" id="SSF51735">
    <property type="entry name" value="NAD(P)-binding Rossmann-fold domains"/>
    <property type="match status" value="1"/>
</dbReference>
<dbReference type="PRINTS" id="PR00081">
    <property type="entry name" value="GDHRDH"/>
</dbReference>
<comment type="caution">
    <text evidence="3">The sequence shown here is derived from an EMBL/GenBank/DDBJ whole genome shotgun (WGS) entry which is preliminary data.</text>
</comment>
<evidence type="ECO:0000259" key="2">
    <source>
        <dbReference type="SMART" id="SM00822"/>
    </source>
</evidence>